<accession>A0A3S8ZBJ1</accession>
<evidence type="ECO:0000256" key="2">
    <source>
        <dbReference type="SAM" id="Phobius"/>
    </source>
</evidence>
<dbReference type="Pfam" id="PF10066">
    <property type="entry name" value="DUF2304"/>
    <property type="match status" value="1"/>
</dbReference>
<dbReference type="RefSeq" id="WP_126041927.1">
    <property type="nucleotide sequence ID" value="NZ_CP034438.1"/>
</dbReference>
<dbReference type="EMBL" id="CP034438">
    <property type="protein sequence ID" value="AZN30836.1"/>
    <property type="molecule type" value="Genomic_DNA"/>
</dbReference>
<evidence type="ECO:0000256" key="1">
    <source>
        <dbReference type="SAM" id="MobiDB-lite"/>
    </source>
</evidence>
<protein>
    <submittedName>
        <fullName evidence="3">DUF2304 domain-containing protein</fullName>
    </submittedName>
</protein>
<keyword evidence="2" id="KW-1133">Transmembrane helix</keyword>
<dbReference type="InterPro" id="IPR019277">
    <property type="entry name" value="DUF2304"/>
</dbReference>
<feature type="transmembrane region" description="Helical" evidence="2">
    <location>
        <begin position="67"/>
        <end position="84"/>
    </location>
</feature>
<organism evidence="3 4">
    <name type="scientific">Flaviflexus salsibiostraticola</name>
    <dbReference type="NCBI Taxonomy" id="1282737"/>
    <lineage>
        <taxon>Bacteria</taxon>
        <taxon>Bacillati</taxon>
        <taxon>Actinomycetota</taxon>
        <taxon>Actinomycetes</taxon>
        <taxon>Actinomycetales</taxon>
        <taxon>Actinomycetaceae</taxon>
        <taxon>Flaviflexus</taxon>
    </lineage>
</organism>
<proteinExistence type="predicted"/>
<reference evidence="3 4" key="1">
    <citation type="submission" date="2018-12" db="EMBL/GenBank/DDBJ databases">
        <title>Complete genome sequence of Flaviflexus salsibiostraticola KCTC 33148.</title>
        <authorList>
            <person name="Bae J.-W."/>
        </authorList>
    </citation>
    <scope>NUCLEOTIDE SEQUENCE [LARGE SCALE GENOMIC DNA]</scope>
    <source>
        <strain evidence="3 4">KCTC 33148</strain>
    </source>
</reference>
<keyword evidence="2" id="KW-0812">Transmembrane</keyword>
<dbReference type="KEGG" id="fsl:EJO69_11375"/>
<sequence>MVIKIVLIVAVLVIAYFLIKSTSNTKNVALRRLLLVVFVLLALGSILFPDTTTTVAQWVGVGRGADLILYLLVIAFLSYAVVSYRRMNIFENRITDLARELAIARSHPQGSQFEAPGGSIPAPKSPDKNNGSGSIEAGNTAEES</sequence>
<name>A0A3S8ZBJ1_9ACTO</name>
<evidence type="ECO:0000313" key="3">
    <source>
        <dbReference type="EMBL" id="AZN30836.1"/>
    </source>
</evidence>
<feature type="transmembrane region" description="Helical" evidence="2">
    <location>
        <begin position="6"/>
        <end position="22"/>
    </location>
</feature>
<dbReference type="Proteomes" id="UP000270021">
    <property type="component" value="Chromosome"/>
</dbReference>
<keyword evidence="2" id="KW-0472">Membrane</keyword>
<gene>
    <name evidence="3" type="ORF">EJO69_11375</name>
</gene>
<keyword evidence="4" id="KW-1185">Reference proteome</keyword>
<feature type="region of interest" description="Disordered" evidence="1">
    <location>
        <begin position="108"/>
        <end position="144"/>
    </location>
</feature>
<dbReference type="OrthoDB" id="8904808at2"/>
<dbReference type="AlphaFoldDB" id="A0A3S8ZBJ1"/>
<feature type="transmembrane region" description="Helical" evidence="2">
    <location>
        <begin position="29"/>
        <end position="47"/>
    </location>
</feature>
<evidence type="ECO:0000313" key="4">
    <source>
        <dbReference type="Proteomes" id="UP000270021"/>
    </source>
</evidence>